<dbReference type="KEGG" id="sgrg:L0C25_05155"/>
<keyword evidence="3" id="KW-0804">Transcription</keyword>
<evidence type="ECO:0000256" key="1">
    <source>
        <dbReference type="ARBA" id="ARBA00023015"/>
    </source>
</evidence>
<keyword evidence="2" id="KW-0238">DNA-binding</keyword>
<dbReference type="GO" id="GO:0003700">
    <property type="term" value="F:DNA-binding transcription factor activity"/>
    <property type="evidence" value="ECO:0007669"/>
    <property type="project" value="TreeGrafter"/>
</dbReference>
<gene>
    <name evidence="5" type="ORF">L0C25_05155</name>
</gene>
<keyword evidence="1" id="KW-0805">Transcription regulation</keyword>
<evidence type="ECO:0000256" key="3">
    <source>
        <dbReference type="ARBA" id="ARBA00023163"/>
    </source>
</evidence>
<dbReference type="Pfam" id="PF03466">
    <property type="entry name" value="LysR_substrate"/>
    <property type="match status" value="1"/>
</dbReference>
<evidence type="ECO:0000313" key="6">
    <source>
        <dbReference type="Proteomes" id="UP001164390"/>
    </source>
</evidence>
<evidence type="ECO:0000256" key="2">
    <source>
        <dbReference type="ARBA" id="ARBA00023125"/>
    </source>
</evidence>
<evidence type="ECO:0000259" key="4">
    <source>
        <dbReference type="Pfam" id="PF03466"/>
    </source>
</evidence>
<organism evidence="5 6">
    <name type="scientific">Solicola gregarius</name>
    <dbReference type="NCBI Taxonomy" id="2908642"/>
    <lineage>
        <taxon>Bacteria</taxon>
        <taxon>Bacillati</taxon>
        <taxon>Actinomycetota</taxon>
        <taxon>Actinomycetes</taxon>
        <taxon>Propionibacteriales</taxon>
        <taxon>Nocardioidaceae</taxon>
        <taxon>Solicola</taxon>
    </lineage>
</organism>
<dbReference type="Proteomes" id="UP001164390">
    <property type="component" value="Chromosome"/>
</dbReference>
<dbReference type="PANTHER" id="PTHR30579:SF2">
    <property type="entry name" value="HTH-TYPE TRANSCRIPTIONAL REGULATOR ARGP"/>
    <property type="match status" value="1"/>
</dbReference>
<reference evidence="5" key="1">
    <citation type="submission" date="2022-01" db="EMBL/GenBank/DDBJ databases">
        <title>Nocardioidaceae gen. sp. A5X3R13.</title>
        <authorList>
            <person name="Lopez Marin M.A."/>
            <person name="Uhlik O."/>
        </authorList>
    </citation>
    <scope>NUCLEOTIDE SEQUENCE</scope>
    <source>
        <strain evidence="5">A5X3R13</strain>
    </source>
</reference>
<feature type="domain" description="LysR substrate-binding" evidence="4">
    <location>
        <begin position="3"/>
        <end position="148"/>
    </location>
</feature>
<dbReference type="InterPro" id="IPR050176">
    <property type="entry name" value="LTTR"/>
</dbReference>
<dbReference type="RefSeq" id="WP_271635369.1">
    <property type="nucleotide sequence ID" value="NZ_CP094970.1"/>
</dbReference>
<dbReference type="EMBL" id="CP094970">
    <property type="protein sequence ID" value="UYM06464.1"/>
    <property type="molecule type" value="Genomic_DNA"/>
</dbReference>
<proteinExistence type="predicted"/>
<dbReference type="Gene3D" id="3.40.190.290">
    <property type="match status" value="1"/>
</dbReference>
<sequence length="153" mass="16853">MAAVTAEPTPVQGCAAVRLGAMRYLPMASRDFCDRYLGGPLGASLAKAPMLNFNRKDALQTSYLRSVTRRSAYPPTHFLPSSAAFSEAVRMGLGWGLVPEPDLRPDDDAPGGLVRLDDRHVDVPLYWQHWRVESALLRTLTEEVRAHAEAALH</sequence>
<name>A0AA46YMB3_9ACTN</name>
<dbReference type="GO" id="GO:0003677">
    <property type="term" value="F:DNA binding"/>
    <property type="evidence" value="ECO:0007669"/>
    <property type="project" value="UniProtKB-KW"/>
</dbReference>
<dbReference type="AlphaFoldDB" id="A0AA46YMB3"/>
<dbReference type="InterPro" id="IPR005119">
    <property type="entry name" value="LysR_subst-bd"/>
</dbReference>
<dbReference type="SUPFAM" id="SSF53850">
    <property type="entry name" value="Periplasmic binding protein-like II"/>
    <property type="match status" value="1"/>
</dbReference>
<dbReference type="PANTHER" id="PTHR30579">
    <property type="entry name" value="TRANSCRIPTIONAL REGULATOR"/>
    <property type="match status" value="1"/>
</dbReference>
<evidence type="ECO:0000313" key="5">
    <source>
        <dbReference type="EMBL" id="UYM06464.1"/>
    </source>
</evidence>
<protein>
    <submittedName>
        <fullName evidence="5">LysR substrate-binding domain-containing protein</fullName>
    </submittedName>
</protein>
<keyword evidence="6" id="KW-1185">Reference proteome</keyword>
<accession>A0AA46YMB3</accession>